<feature type="compositionally biased region" description="Polar residues" evidence="18">
    <location>
        <begin position="597"/>
        <end position="611"/>
    </location>
</feature>
<evidence type="ECO:0000256" key="16">
    <source>
        <dbReference type="ARBA" id="ARBA00048679"/>
    </source>
</evidence>
<evidence type="ECO:0000256" key="3">
    <source>
        <dbReference type="ARBA" id="ARBA00009903"/>
    </source>
</evidence>
<dbReference type="InterPro" id="IPR017441">
    <property type="entry name" value="Protein_kinase_ATP_BS"/>
</dbReference>
<accession>A0A1Q3FZ07</accession>
<feature type="domain" description="AGC-kinase C-terminal" evidence="20">
    <location>
        <begin position="1053"/>
        <end position="1130"/>
    </location>
</feature>
<dbReference type="GO" id="GO:0048814">
    <property type="term" value="P:regulation of dendrite morphogenesis"/>
    <property type="evidence" value="ECO:0007669"/>
    <property type="project" value="UniProtKB-ARBA"/>
</dbReference>
<feature type="compositionally biased region" description="Polar residues" evidence="18">
    <location>
        <begin position="218"/>
        <end position="260"/>
    </location>
</feature>
<feature type="binding site" evidence="17">
    <location>
        <position position="783"/>
    </location>
    <ligand>
        <name>ATP</name>
        <dbReference type="ChEBI" id="CHEBI:30616"/>
    </ligand>
</feature>
<dbReference type="InterPro" id="IPR000719">
    <property type="entry name" value="Prot_kinase_dom"/>
</dbReference>
<feature type="compositionally biased region" description="Basic and acidic residues" evidence="18">
    <location>
        <begin position="612"/>
        <end position="630"/>
    </location>
</feature>
<evidence type="ECO:0000256" key="5">
    <source>
        <dbReference type="ARBA" id="ARBA00022490"/>
    </source>
</evidence>
<comment type="catalytic activity">
    <reaction evidence="15">
        <text>L-threonyl-[protein] + ATP = O-phospho-L-threonyl-[protein] + ADP + H(+)</text>
        <dbReference type="Rhea" id="RHEA:46608"/>
        <dbReference type="Rhea" id="RHEA-COMP:11060"/>
        <dbReference type="Rhea" id="RHEA-COMP:11605"/>
        <dbReference type="ChEBI" id="CHEBI:15378"/>
        <dbReference type="ChEBI" id="CHEBI:30013"/>
        <dbReference type="ChEBI" id="CHEBI:30616"/>
        <dbReference type="ChEBI" id="CHEBI:61977"/>
        <dbReference type="ChEBI" id="CHEBI:456216"/>
        <dbReference type="EC" id="2.7.11.1"/>
    </reaction>
</comment>
<dbReference type="PROSITE" id="PS50011">
    <property type="entry name" value="PROTEIN_KINASE_DOM"/>
    <property type="match status" value="1"/>
</dbReference>
<dbReference type="PROSITE" id="PS00107">
    <property type="entry name" value="PROTEIN_KINASE_ATP"/>
    <property type="match status" value="1"/>
</dbReference>
<dbReference type="GO" id="GO:0009966">
    <property type="term" value="P:regulation of signal transduction"/>
    <property type="evidence" value="ECO:0007669"/>
    <property type="project" value="UniProtKB-ARBA"/>
</dbReference>
<keyword evidence="6" id="KW-0723">Serine/threonine-protein kinase</keyword>
<feature type="compositionally biased region" description="Polar residues" evidence="18">
    <location>
        <begin position="435"/>
        <end position="447"/>
    </location>
</feature>
<dbReference type="AlphaFoldDB" id="A0A1Q3FZ07"/>
<keyword evidence="9" id="KW-0479">Metal-binding</keyword>
<dbReference type="GO" id="GO:0005737">
    <property type="term" value="C:cytoplasm"/>
    <property type="evidence" value="ECO:0007669"/>
    <property type="project" value="UniProtKB-ARBA"/>
</dbReference>
<feature type="compositionally biased region" description="Basic and acidic residues" evidence="18">
    <location>
        <begin position="411"/>
        <end position="426"/>
    </location>
</feature>
<feature type="region of interest" description="Disordered" evidence="18">
    <location>
        <begin position="33"/>
        <end position="159"/>
    </location>
</feature>
<name>A0A1Q3FZ07_CULTA</name>
<keyword evidence="14" id="KW-0206">Cytoskeleton</keyword>
<dbReference type="PROSITE" id="PS51285">
    <property type="entry name" value="AGC_KINASE_CTER"/>
    <property type="match status" value="1"/>
</dbReference>
<feature type="compositionally biased region" description="Low complexity" evidence="18">
    <location>
        <begin position="301"/>
        <end position="315"/>
    </location>
</feature>
<feature type="compositionally biased region" description="Polar residues" evidence="18">
    <location>
        <begin position="73"/>
        <end position="103"/>
    </location>
</feature>
<dbReference type="SUPFAM" id="SSF56112">
    <property type="entry name" value="Protein kinase-like (PK-like)"/>
    <property type="match status" value="1"/>
</dbReference>
<dbReference type="FunFam" id="1.10.510.10:FF:000199">
    <property type="entry name" value="Non-specific serine/threonine protein kinase"/>
    <property type="match status" value="1"/>
</dbReference>
<dbReference type="Gene3D" id="3.30.200.20">
    <property type="entry name" value="Phosphorylase Kinase, domain 1"/>
    <property type="match status" value="2"/>
</dbReference>
<comment type="cofactor">
    <cofactor evidence="1">
        <name>Mg(2+)</name>
        <dbReference type="ChEBI" id="CHEBI:18420"/>
    </cofactor>
</comment>
<dbReference type="GO" id="GO:0046872">
    <property type="term" value="F:metal ion binding"/>
    <property type="evidence" value="ECO:0007669"/>
    <property type="project" value="UniProtKB-KW"/>
</dbReference>
<feature type="compositionally biased region" description="Polar residues" evidence="18">
    <location>
        <begin position="134"/>
        <end position="159"/>
    </location>
</feature>
<dbReference type="GO" id="GO:0042308">
    <property type="term" value="P:negative regulation of protein import into nucleus"/>
    <property type="evidence" value="ECO:0007669"/>
    <property type="project" value="UniProtKB-ARBA"/>
</dbReference>
<dbReference type="PANTHER" id="PTHR24356:SF418">
    <property type="entry name" value="SERINE_THREONINE-PROTEIN KINASE WARTS"/>
    <property type="match status" value="1"/>
</dbReference>
<organism evidence="21">
    <name type="scientific">Culex tarsalis</name>
    <name type="common">Encephalitis mosquito</name>
    <dbReference type="NCBI Taxonomy" id="7177"/>
    <lineage>
        <taxon>Eukaryota</taxon>
        <taxon>Metazoa</taxon>
        <taxon>Ecdysozoa</taxon>
        <taxon>Arthropoda</taxon>
        <taxon>Hexapoda</taxon>
        <taxon>Insecta</taxon>
        <taxon>Pterygota</taxon>
        <taxon>Neoptera</taxon>
        <taxon>Endopterygota</taxon>
        <taxon>Diptera</taxon>
        <taxon>Nematocera</taxon>
        <taxon>Culicoidea</taxon>
        <taxon>Culicidae</taxon>
        <taxon>Culicinae</taxon>
        <taxon>Culicini</taxon>
        <taxon>Culex</taxon>
        <taxon>Culex</taxon>
    </lineage>
</organism>
<feature type="region of interest" description="Disordered" evidence="18">
    <location>
        <begin position="593"/>
        <end position="661"/>
    </location>
</feature>
<dbReference type="FunFam" id="1.10.510.10:FF:000086">
    <property type="entry name" value="Non-specific serine/threonine protein kinase"/>
    <property type="match status" value="1"/>
</dbReference>
<dbReference type="Pfam" id="PF00069">
    <property type="entry name" value="Pkinase"/>
    <property type="match status" value="2"/>
</dbReference>
<dbReference type="GO" id="GO:0048666">
    <property type="term" value="P:neuron development"/>
    <property type="evidence" value="ECO:0007669"/>
    <property type="project" value="UniProtKB-ARBA"/>
</dbReference>
<feature type="region of interest" description="Disordered" evidence="18">
    <location>
        <begin position="300"/>
        <end position="327"/>
    </location>
</feature>
<dbReference type="GO" id="GO:0043065">
    <property type="term" value="P:positive regulation of apoptotic process"/>
    <property type="evidence" value="ECO:0007669"/>
    <property type="project" value="TreeGrafter"/>
</dbReference>
<keyword evidence="11 21" id="KW-0418">Kinase</keyword>
<dbReference type="GO" id="GO:0071944">
    <property type="term" value="C:cell periphery"/>
    <property type="evidence" value="ECO:0007669"/>
    <property type="project" value="UniProtKB-ARBA"/>
</dbReference>
<evidence type="ECO:0000256" key="10">
    <source>
        <dbReference type="ARBA" id="ARBA00022741"/>
    </source>
</evidence>
<keyword evidence="7" id="KW-0597">Phosphoprotein</keyword>
<evidence type="ECO:0000313" key="21">
    <source>
        <dbReference type="EMBL" id="JAV32791.1"/>
    </source>
</evidence>
<evidence type="ECO:0000256" key="15">
    <source>
        <dbReference type="ARBA" id="ARBA00047899"/>
    </source>
</evidence>
<evidence type="ECO:0000256" key="11">
    <source>
        <dbReference type="ARBA" id="ARBA00022777"/>
    </source>
</evidence>
<evidence type="ECO:0000256" key="9">
    <source>
        <dbReference type="ARBA" id="ARBA00022723"/>
    </source>
</evidence>
<keyword evidence="8" id="KW-0808">Transferase</keyword>
<dbReference type="GO" id="GO:0000082">
    <property type="term" value="P:G1/S transition of mitotic cell cycle"/>
    <property type="evidence" value="ECO:0007669"/>
    <property type="project" value="TreeGrafter"/>
</dbReference>
<proteinExistence type="inferred from homology"/>
<dbReference type="GO" id="GO:0005813">
    <property type="term" value="C:centrosome"/>
    <property type="evidence" value="ECO:0007669"/>
    <property type="project" value="UniProtKB-SubCell"/>
</dbReference>
<comment type="similarity">
    <text evidence="3">Belongs to the protein kinase superfamily. AGC Ser/Thr protein kinase family.</text>
</comment>
<evidence type="ECO:0000259" key="20">
    <source>
        <dbReference type="PROSITE" id="PS51285"/>
    </source>
</evidence>
<keyword evidence="12 17" id="KW-0067">ATP-binding</keyword>
<evidence type="ECO:0000256" key="6">
    <source>
        <dbReference type="ARBA" id="ARBA00022527"/>
    </source>
</evidence>
<feature type="compositionally biased region" description="Pro residues" evidence="18">
    <location>
        <begin position="106"/>
        <end position="123"/>
    </location>
</feature>
<dbReference type="InterPro" id="IPR000961">
    <property type="entry name" value="AGC-kinase_C"/>
</dbReference>
<dbReference type="GO" id="GO:0051093">
    <property type="term" value="P:negative regulation of developmental process"/>
    <property type="evidence" value="ECO:0007669"/>
    <property type="project" value="UniProtKB-ARBA"/>
</dbReference>
<dbReference type="GO" id="GO:0046620">
    <property type="term" value="P:regulation of organ growth"/>
    <property type="evidence" value="ECO:0007669"/>
    <property type="project" value="TreeGrafter"/>
</dbReference>
<dbReference type="InterPro" id="IPR008271">
    <property type="entry name" value="Ser/Thr_kinase_AS"/>
</dbReference>
<dbReference type="GO" id="GO:0004674">
    <property type="term" value="F:protein serine/threonine kinase activity"/>
    <property type="evidence" value="ECO:0007669"/>
    <property type="project" value="UniProtKB-KW"/>
</dbReference>
<dbReference type="CDD" id="cd21778">
    <property type="entry name" value="MobB_LATS1"/>
    <property type="match status" value="1"/>
</dbReference>
<evidence type="ECO:0000256" key="14">
    <source>
        <dbReference type="ARBA" id="ARBA00023212"/>
    </source>
</evidence>
<comment type="subcellular location">
    <subcellularLocation>
        <location evidence="2">Cytoplasm</location>
        <location evidence="2">Cytoskeleton</location>
        <location evidence="2">Microtubule organizing center</location>
        <location evidence="2">Centrosome</location>
    </subcellularLocation>
</comment>
<reference evidence="21" key="1">
    <citation type="submission" date="2017-01" db="EMBL/GenBank/DDBJ databases">
        <title>A deep insight into the sialotranscriptome of adult male and female Cluex tarsalis mosquitoes.</title>
        <authorList>
            <person name="Ribeiro J.M."/>
            <person name="Moreira F."/>
            <person name="Bernard K.A."/>
            <person name="Calvo E."/>
        </authorList>
    </citation>
    <scope>NUCLEOTIDE SEQUENCE</scope>
    <source>
        <strain evidence="21">Kern County</strain>
        <tissue evidence="21">Salivary glands</tissue>
    </source>
</reference>
<evidence type="ECO:0000256" key="4">
    <source>
        <dbReference type="ARBA" id="ARBA00012513"/>
    </source>
</evidence>
<dbReference type="GO" id="GO:0045177">
    <property type="term" value="C:apical part of cell"/>
    <property type="evidence" value="ECO:0007669"/>
    <property type="project" value="UniProtKB-ARBA"/>
</dbReference>
<feature type="domain" description="Protein kinase" evidence="19">
    <location>
        <begin position="753"/>
        <end position="1052"/>
    </location>
</feature>
<evidence type="ECO:0000256" key="13">
    <source>
        <dbReference type="ARBA" id="ARBA00022842"/>
    </source>
</evidence>
<dbReference type="GO" id="GO:0009653">
    <property type="term" value="P:anatomical structure morphogenesis"/>
    <property type="evidence" value="ECO:0007669"/>
    <property type="project" value="UniProtKB-ARBA"/>
</dbReference>
<evidence type="ECO:0000256" key="2">
    <source>
        <dbReference type="ARBA" id="ARBA00004300"/>
    </source>
</evidence>
<feature type="compositionally biased region" description="Polar residues" evidence="18">
    <location>
        <begin position="351"/>
        <end position="387"/>
    </location>
</feature>
<dbReference type="InterPro" id="IPR050236">
    <property type="entry name" value="Ser_Thr_kinase_AGC"/>
</dbReference>
<comment type="catalytic activity">
    <reaction evidence="16">
        <text>L-seryl-[protein] + ATP = O-phospho-L-seryl-[protein] + ADP + H(+)</text>
        <dbReference type="Rhea" id="RHEA:17989"/>
        <dbReference type="Rhea" id="RHEA-COMP:9863"/>
        <dbReference type="Rhea" id="RHEA-COMP:11604"/>
        <dbReference type="ChEBI" id="CHEBI:15378"/>
        <dbReference type="ChEBI" id="CHEBI:29999"/>
        <dbReference type="ChEBI" id="CHEBI:30616"/>
        <dbReference type="ChEBI" id="CHEBI:83421"/>
        <dbReference type="ChEBI" id="CHEBI:456216"/>
        <dbReference type="EC" id="2.7.11.1"/>
    </reaction>
</comment>
<feature type="region of interest" description="Disordered" evidence="18">
    <location>
        <begin position="185"/>
        <end position="273"/>
    </location>
</feature>
<dbReference type="CDD" id="cd05598">
    <property type="entry name" value="STKc_LATS"/>
    <property type="match status" value="1"/>
</dbReference>
<evidence type="ECO:0000256" key="12">
    <source>
        <dbReference type="ARBA" id="ARBA00022840"/>
    </source>
</evidence>
<dbReference type="GO" id="GO:0022604">
    <property type="term" value="P:regulation of cell morphogenesis"/>
    <property type="evidence" value="ECO:0007669"/>
    <property type="project" value="UniProtKB-ARBA"/>
</dbReference>
<evidence type="ECO:0000256" key="18">
    <source>
        <dbReference type="SAM" id="MobiDB-lite"/>
    </source>
</evidence>
<dbReference type="InterPro" id="IPR049761">
    <property type="entry name" value="LATS1-like_MobB"/>
</dbReference>
<dbReference type="InterPro" id="IPR011009">
    <property type="entry name" value="Kinase-like_dom_sf"/>
</dbReference>
<dbReference type="SMART" id="SM00220">
    <property type="entry name" value="S_TKc"/>
    <property type="match status" value="1"/>
</dbReference>
<dbReference type="EMBL" id="GFDL01002254">
    <property type="protein sequence ID" value="JAV32791.1"/>
    <property type="molecule type" value="Transcribed_RNA"/>
</dbReference>
<keyword evidence="13" id="KW-0460">Magnesium</keyword>
<evidence type="ECO:0000256" key="8">
    <source>
        <dbReference type="ARBA" id="ARBA00022679"/>
    </source>
</evidence>
<evidence type="ECO:0000256" key="1">
    <source>
        <dbReference type="ARBA" id="ARBA00001946"/>
    </source>
</evidence>
<evidence type="ECO:0000259" key="19">
    <source>
        <dbReference type="PROSITE" id="PS50011"/>
    </source>
</evidence>
<evidence type="ECO:0000256" key="17">
    <source>
        <dbReference type="PROSITE-ProRule" id="PRU10141"/>
    </source>
</evidence>
<sequence length="1146" mass="127743">MNSKNGNTPSASRNSAYNAAALEKIKNDLKSYEAGQGASQNASTKLIRKTSIEREIPQTTLHLPRNSPLDSGAGSSRSNSPHSQQLVSSRVQFSPSPCPTNFSEAPPLPPPRCPSTPSTPPPLHQFLKRMSPASVPTSRNGQFQSQSPARGTSPISTNSNLRQPIIVQNGPQVQQQLSQQISAFYSGSTTEPPPPYPISPSQVTSQSSAPPSYMASMQCRQSPTQCSQDFRKSPSSGIYSNPSAGSPSPITVGQSTSSATKPVALPPVRSARQTNTQHPIIMHSVKSTQVQKPILQTAIAPSSPTTGPSMSTMQSNCSPAPPPPSYATSLQQIKLNKKTSNKLTNSTMLATASSRQSVSFQTSANGNNAEPLQLLTNSSSDPPSYDTTMILKQKQPQSRNSHPPPPYSDDNMNKDKSKGSDAHENGSGHNNENEIMSTSCSTNNVHSMENDIDNTNAGNKSSSSNYNKNNNNKNNDNDDNCNNQNSNSNNKDNLNNKFNNNQNPNLNHNNNNTNNIYNSTTNYATKNSQCIGIPTNSNAINTKHGKNQGKKTYTGDNNDCDGNNVNNNACYNVKQNNESSSKATLGIVSNDAANKHLSPTTGAVVRGNNQLKRNDPNYSPRDEGTSHVSEDGSTCPDENLNRKLPVSGEPSRKIKHQSPIPERRNISKEKEAERFECKVRHYSPQAYKFFMEQHIENVLKSYTQRNFRIKQLESEMSKLDLPEETKIEMRKLLCQKESNYIRLKRAKMDKSMFARIKTIGVGAFGEVTLVKKIDTPNHLYAMKTLRKADVLKRNQVAHVKAERDILAEADNEWVVKLYYSFQDKDNLYFVMDYIPGGDLMSLLIKKGIFEEELARFYVAELTCAIESVHKMGFIHRDIKPDNVLIDRKGHIKLTDFGLCTGFRWTHDSKYYQKSGDHTRQDSMEAWSKAGSEIPPPLERRKFREKNRAKAHSIVGTPNYIAPEVLLRSGYTQLCDWWSVGVILFEMLVGQPPFLANTAEETQIKVINWRQTLKIPIEAHLSKESQDIILRLCKNEDERIGRNVDEIKSHSFFRSIDFSKDLRSQPAPYEPKIKYPTDTSNFDPIDPTKLHDSSCEDTGHSFDEVFDSSKPFHHGFFEFTFRRFFDDEGDHKITLDANESQTEAIYV</sequence>
<dbReference type="PANTHER" id="PTHR24356">
    <property type="entry name" value="SERINE/THREONINE-PROTEIN KINASE"/>
    <property type="match status" value="1"/>
</dbReference>
<dbReference type="PROSITE" id="PS00108">
    <property type="entry name" value="PROTEIN_KINASE_ST"/>
    <property type="match status" value="1"/>
</dbReference>
<feature type="region of interest" description="Disordered" evidence="18">
    <location>
        <begin position="351"/>
        <end position="519"/>
    </location>
</feature>
<dbReference type="FunFam" id="3.30.200.20:FF:000391">
    <property type="entry name" value="Large tumor suppressor kinase 1"/>
    <property type="match status" value="1"/>
</dbReference>
<evidence type="ECO:0000256" key="7">
    <source>
        <dbReference type="ARBA" id="ARBA00022553"/>
    </source>
</evidence>
<dbReference type="GO" id="GO:0005524">
    <property type="term" value="F:ATP binding"/>
    <property type="evidence" value="ECO:0007669"/>
    <property type="project" value="UniProtKB-UniRule"/>
</dbReference>
<protein>
    <recommendedName>
        <fullName evidence="4">non-specific serine/threonine protein kinase</fullName>
        <ecNumber evidence="4">2.7.11.1</ecNumber>
    </recommendedName>
</protein>
<feature type="compositionally biased region" description="Low complexity" evidence="18">
    <location>
        <begin position="456"/>
        <end position="519"/>
    </location>
</feature>
<keyword evidence="10 17" id="KW-0547">Nucleotide-binding</keyword>
<dbReference type="Gene3D" id="1.10.510.10">
    <property type="entry name" value="Transferase(Phosphotransferase) domain 1"/>
    <property type="match status" value="2"/>
</dbReference>
<dbReference type="GO" id="GO:0035329">
    <property type="term" value="P:hippo signaling"/>
    <property type="evidence" value="ECO:0007669"/>
    <property type="project" value="UniProtKB-ARBA"/>
</dbReference>
<dbReference type="EC" id="2.7.11.1" evidence="4"/>
<keyword evidence="5" id="KW-0963">Cytoplasm</keyword>